<accession>A0A0R3N3S8</accession>
<evidence type="ECO:0000313" key="2">
    <source>
        <dbReference type="Proteomes" id="UP000051660"/>
    </source>
</evidence>
<gene>
    <name evidence="1" type="ORF">CQ14_15305</name>
</gene>
<dbReference type="AlphaFoldDB" id="A0A0R3N3S8"/>
<evidence type="ECO:0000313" key="1">
    <source>
        <dbReference type="EMBL" id="KRR24102.1"/>
    </source>
</evidence>
<name>A0A0R3N3S8_9BRAD</name>
<dbReference type="Proteomes" id="UP000051660">
    <property type="component" value="Unassembled WGS sequence"/>
</dbReference>
<proteinExistence type="predicted"/>
<dbReference type="OrthoDB" id="8912939at2"/>
<reference evidence="1 2" key="1">
    <citation type="submission" date="2014-03" db="EMBL/GenBank/DDBJ databases">
        <title>Bradyrhizobium valentinum sp. nov., isolated from effective nodules of Lupinus mariae-josephae, a lupine endemic of basic-lime soils in Eastern Spain.</title>
        <authorList>
            <person name="Duran D."/>
            <person name="Rey L."/>
            <person name="Navarro A."/>
            <person name="Busquets A."/>
            <person name="Imperial J."/>
            <person name="Ruiz-Argueso T."/>
        </authorList>
    </citation>
    <scope>NUCLEOTIDE SEQUENCE [LARGE SCALE GENOMIC DNA]</scope>
    <source>
        <strain evidence="1 2">CCBAU 23086</strain>
    </source>
</reference>
<organism evidence="1 2">
    <name type="scientific">Bradyrhizobium lablabi</name>
    <dbReference type="NCBI Taxonomy" id="722472"/>
    <lineage>
        <taxon>Bacteria</taxon>
        <taxon>Pseudomonadati</taxon>
        <taxon>Pseudomonadota</taxon>
        <taxon>Alphaproteobacteria</taxon>
        <taxon>Hyphomicrobiales</taxon>
        <taxon>Nitrobacteraceae</taxon>
        <taxon>Bradyrhizobium</taxon>
    </lineage>
</organism>
<dbReference type="EMBL" id="LLYB01000065">
    <property type="protein sequence ID" value="KRR24102.1"/>
    <property type="molecule type" value="Genomic_DNA"/>
</dbReference>
<comment type="caution">
    <text evidence="1">The sequence shown here is derived from an EMBL/GenBank/DDBJ whole genome shotgun (WGS) entry which is preliminary data.</text>
</comment>
<sequence length="137" mass="15043">MASGSKQLSIVCLPKQRQAYLLDAVTIEGASVGIAGTTFRDSGTGDWLGFYDWLRASDDAVIGVRQYVDPGPMVDRILLELSRDDVIVDKKARSVEIFFSSGRDYDVLRSSDQDFGDNRLFVGDDGSVLLTFLPRAS</sequence>
<dbReference type="RefSeq" id="WP_057858729.1">
    <property type="nucleotide sequence ID" value="NZ_LLYB01000065.1"/>
</dbReference>
<protein>
    <submittedName>
        <fullName evidence="1">Uncharacterized protein</fullName>
    </submittedName>
</protein>